<proteinExistence type="predicted"/>
<dbReference type="Proteomes" id="UP000515126">
    <property type="component" value="Chromosome 15"/>
</dbReference>
<evidence type="ECO:0000313" key="3">
    <source>
        <dbReference type="RefSeq" id="XP_021040004.1"/>
    </source>
</evidence>
<feature type="compositionally biased region" description="Polar residues" evidence="1">
    <location>
        <begin position="16"/>
        <end position="30"/>
    </location>
</feature>
<feature type="compositionally biased region" description="Basic and acidic residues" evidence="1">
    <location>
        <begin position="90"/>
        <end position="106"/>
    </location>
</feature>
<protein>
    <submittedName>
        <fullName evidence="3">Glutamate-rich protein 5</fullName>
    </submittedName>
</protein>
<dbReference type="RefSeq" id="XP_021040004.1">
    <property type="nucleotide sequence ID" value="XM_021184345.2"/>
</dbReference>
<dbReference type="PANTHER" id="PTHR23006:SF0">
    <property type="entry name" value="GLUTAMATE-RICH PROTEIN 5"/>
    <property type="match status" value="1"/>
</dbReference>
<feature type="compositionally biased region" description="Basic and acidic residues" evidence="1">
    <location>
        <begin position="55"/>
        <end position="67"/>
    </location>
</feature>
<keyword evidence="2" id="KW-1185">Reference proteome</keyword>
<sequence length="362" mass="38581">MGCSSSALNKAGDSSRFGSGVTSNENSSTVEHNKFCVDQPKPCTPGGEAAFHGNTQRESHPSLERPKASVVPTANGVKSYHQPSLANDETPGKEATDHSRPTKKIEPLVQGGECEQPQPGGKDDMLGTEEVKKDVEARTEVQSLKGDAELKPLRMSSERDSPGAPQAGTMKFLQTAENILPLETTQELPPKEAMGKGAQPQILEAIPKENSSPEIEGIQSAESSEQQQLVEAPGEAEQPQALGTVLKESETSQMPDRSQPVPTPVMNKSPCEAPDSLRNAHEPQVTGGNRVQPAGSGETAAKVEMAREIHPDKEEQHIEGETGEKVEAEMKNEKESEEAETKEKETGEAVDLGAAGAGDRRA</sequence>
<evidence type="ECO:0000256" key="1">
    <source>
        <dbReference type="SAM" id="MobiDB-lite"/>
    </source>
</evidence>
<feature type="compositionally biased region" description="Low complexity" evidence="1">
    <location>
        <begin position="110"/>
        <end position="120"/>
    </location>
</feature>
<evidence type="ECO:0000313" key="2">
    <source>
        <dbReference type="Proteomes" id="UP000515126"/>
    </source>
</evidence>
<feature type="compositionally biased region" description="Basic and acidic residues" evidence="1">
    <location>
        <begin position="121"/>
        <end position="139"/>
    </location>
</feature>
<gene>
    <name evidence="3" type="primary">Erich5</name>
</gene>
<dbReference type="CTD" id="203111"/>
<dbReference type="PANTHER" id="PTHR23006">
    <property type="entry name" value="GLUTAMATE-RICH PROTEIN 5"/>
    <property type="match status" value="1"/>
</dbReference>
<feature type="region of interest" description="Disordered" evidence="1">
    <location>
        <begin position="184"/>
        <end position="362"/>
    </location>
</feature>
<feature type="compositionally biased region" description="Basic and acidic residues" evidence="1">
    <location>
        <begin position="304"/>
        <end position="347"/>
    </location>
</feature>
<dbReference type="KEGG" id="mcal:110311113"/>
<reference evidence="3" key="1">
    <citation type="submission" date="2025-08" db="UniProtKB">
        <authorList>
            <consortium name="RefSeq"/>
        </authorList>
    </citation>
    <scope>IDENTIFICATION</scope>
</reference>
<dbReference type="InterPro" id="IPR027856">
    <property type="entry name" value="Glu-rich_5"/>
</dbReference>
<dbReference type="AlphaFoldDB" id="A0A6P5R5V8"/>
<organism evidence="2 3">
    <name type="scientific">Mus caroli</name>
    <name type="common">Ryukyu mouse</name>
    <name type="synonym">Ricefield mouse</name>
    <dbReference type="NCBI Taxonomy" id="10089"/>
    <lineage>
        <taxon>Eukaryota</taxon>
        <taxon>Metazoa</taxon>
        <taxon>Chordata</taxon>
        <taxon>Craniata</taxon>
        <taxon>Vertebrata</taxon>
        <taxon>Euteleostomi</taxon>
        <taxon>Mammalia</taxon>
        <taxon>Eutheria</taxon>
        <taxon>Euarchontoglires</taxon>
        <taxon>Glires</taxon>
        <taxon>Rodentia</taxon>
        <taxon>Myomorpha</taxon>
        <taxon>Muroidea</taxon>
        <taxon>Muridae</taxon>
        <taxon>Murinae</taxon>
        <taxon>Mus</taxon>
        <taxon>Mus</taxon>
    </lineage>
</organism>
<feature type="compositionally biased region" description="Polar residues" evidence="1">
    <location>
        <begin position="220"/>
        <end position="229"/>
    </location>
</feature>
<feature type="region of interest" description="Disordered" evidence="1">
    <location>
        <begin position="1"/>
        <end position="170"/>
    </location>
</feature>
<accession>A0A6P5R5V8</accession>
<dbReference type="GeneID" id="110311113"/>
<name>A0A6P5R5V8_MUSCR</name>
<feature type="compositionally biased region" description="Basic and acidic residues" evidence="1">
    <location>
        <begin position="146"/>
        <end position="161"/>
    </location>
</feature>